<comment type="caution">
    <text evidence="1">The sequence shown here is derived from an EMBL/GenBank/DDBJ whole genome shotgun (WGS) entry which is preliminary data.</text>
</comment>
<evidence type="ECO:0000313" key="1">
    <source>
        <dbReference type="EMBL" id="KAL0929561.1"/>
    </source>
</evidence>
<dbReference type="EMBL" id="VUJX02000016">
    <property type="protein sequence ID" value="KAL0929561.1"/>
    <property type="molecule type" value="Genomic_DNA"/>
</dbReference>
<keyword evidence="2" id="KW-1185">Reference proteome</keyword>
<accession>A0ACC3YCI4</accession>
<reference evidence="1 2" key="1">
    <citation type="journal article" date="2020" name="Phytopathology">
        <title>Genome Sequence Resources of Colletotrichum truncatum, C. plurivorum, C. musicola, and C. sojae: Four Species Pathogenic to Soybean (Glycine max).</title>
        <authorList>
            <person name="Rogerio F."/>
            <person name="Boufleur T.R."/>
            <person name="Ciampi-Guillardi M."/>
            <person name="Sukno S.A."/>
            <person name="Thon M.R."/>
            <person name="Massola Junior N.S."/>
            <person name="Baroncelli R."/>
        </authorList>
    </citation>
    <scope>NUCLEOTIDE SEQUENCE [LARGE SCALE GENOMIC DNA]</scope>
    <source>
        <strain evidence="1 2">CMES1059</strain>
    </source>
</reference>
<dbReference type="Proteomes" id="UP000805649">
    <property type="component" value="Unassembled WGS sequence"/>
</dbReference>
<organism evidence="1 2">
    <name type="scientific">Colletotrichum truncatum</name>
    <name type="common">Anthracnose fungus</name>
    <name type="synonym">Colletotrichum capsici</name>
    <dbReference type="NCBI Taxonomy" id="5467"/>
    <lineage>
        <taxon>Eukaryota</taxon>
        <taxon>Fungi</taxon>
        <taxon>Dikarya</taxon>
        <taxon>Ascomycota</taxon>
        <taxon>Pezizomycotina</taxon>
        <taxon>Sordariomycetes</taxon>
        <taxon>Hypocreomycetidae</taxon>
        <taxon>Glomerellales</taxon>
        <taxon>Glomerellaceae</taxon>
        <taxon>Colletotrichum</taxon>
        <taxon>Colletotrichum truncatum species complex</taxon>
    </lineage>
</organism>
<name>A0ACC3YCI4_COLTU</name>
<proteinExistence type="predicted"/>
<protein>
    <submittedName>
        <fullName evidence="1">Uncharacterized protein</fullName>
    </submittedName>
</protein>
<gene>
    <name evidence="1" type="ORF">CTRU02_215460</name>
</gene>
<evidence type="ECO:0000313" key="2">
    <source>
        <dbReference type="Proteomes" id="UP000805649"/>
    </source>
</evidence>
<sequence>MDRSHNFWTPSLQAEFHRKLASLRQLTEIPSEPRAYPLQMMSQSQTHSLSTNDEIRIADCISFLAHCKEGGKFVSTVTLREHPDRLQVVLAGNTKPSSSVCEELTKITAQLSNLSREGGLKHTVRELLDMVLCFSSSRILGRLRPSWMSRPRRLRSPQLSLQENLRDCIKQIREISCAPARIAQLLELLEDLMEALKLVDHRVEINALPETLKTIVMSCAQLARLGSTNSIEEHLKSLGFRAQIAESSEIRQVDKLARYFFTCRDLARLSKEPSYRHLFSHIEITTLESSPRLVRPGSVQNCFVHAEIQQVFYLEKQPHAPAPRAIGCSKSACYLCDLFIRTHGDYVVSQTHGRLYEKWTLPDVDWMDTAQAGRLQCVVQSMIRDMQQLIQRFEHGERINYRYPLESRACLPLLSGNNSSLTGRRVESEDAVQRRQSNAADEMLPRCQSLPAIVSPFIKITERDLPWNRYARMGQGPLHVQIDELSIHLEFASTATGLLSICPQQFDSSDEIKIMSALDIPTNAEINIQRPRASRRLAFGLSLRTTRVIQVEFIWETPLV</sequence>